<evidence type="ECO:0008006" key="3">
    <source>
        <dbReference type="Google" id="ProtNLM"/>
    </source>
</evidence>
<sequence length="129" mass="13930">MSSAGPVMLGYNYGAGKRISVGVTGSYTTFSARFKESGDLDFSNRYFTLIPRVDYHWAKRDNVDVYSGLGFGASLLHTHYNEGRTNAQSIGAAIQVNCVGIRVGKKVGGFLEMGFGFNGLVNGGINTRF</sequence>
<dbReference type="RefSeq" id="WP_229961061.1">
    <property type="nucleotide sequence ID" value="NZ_JAJJWI010000010.1"/>
</dbReference>
<accession>A0ABW4WWV5</accession>
<evidence type="ECO:0000313" key="1">
    <source>
        <dbReference type="EMBL" id="MFD2066240.1"/>
    </source>
</evidence>
<dbReference type="EMBL" id="JBHUHV010000018">
    <property type="protein sequence ID" value="MFD2066240.1"/>
    <property type="molecule type" value="Genomic_DNA"/>
</dbReference>
<proteinExistence type="predicted"/>
<dbReference type="Proteomes" id="UP001597369">
    <property type="component" value="Unassembled WGS sequence"/>
</dbReference>
<evidence type="ECO:0000313" key="2">
    <source>
        <dbReference type="Proteomes" id="UP001597369"/>
    </source>
</evidence>
<gene>
    <name evidence="1" type="ORF">ACFSKU_05045</name>
</gene>
<protein>
    <recommendedName>
        <fullName evidence="3">Outer membrane protein beta-barrel domain-containing protein</fullName>
    </recommendedName>
</protein>
<comment type="caution">
    <text evidence="1">The sequence shown here is derived from an EMBL/GenBank/DDBJ whole genome shotgun (WGS) entry which is preliminary data.</text>
</comment>
<reference evidence="2" key="1">
    <citation type="journal article" date="2019" name="Int. J. Syst. Evol. Microbiol.">
        <title>The Global Catalogue of Microorganisms (GCM) 10K type strain sequencing project: providing services to taxonomists for standard genome sequencing and annotation.</title>
        <authorList>
            <consortium name="The Broad Institute Genomics Platform"/>
            <consortium name="The Broad Institute Genome Sequencing Center for Infectious Disease"/>
            <person name="Wu L."/>
            <person name="Ma J."/>
        </authorList>
    </citation>
    <scope>NUCLEOTIDE SEQUENCE [LARGE SCALE GENOMIC DNA]</scope>
    <source>
        <strain evidence="2">JCM 16545</strain>
    </source>
</reference>
<organism evidence="1 2">
    <name type="scientific">Pontibacter silvestris</name>
    <dbReference type="NCBI Taxonomy" id="2305183"/>
    <lineage>
        <taxon>Bacteria</taxon>
        <taxon>Pseudomonadati</taxon>
        <taxon>Bacteroidota</taxon>
        <taxon>Cytophagia</taxon>
        <taxon>Cytophagales</taxon>
        <taxon>Hymenobacteraceae</taxon>
        <taxon>Pontibacter</taxon>
    </lineage>
</organism>
<keyword evidence="2" id="KW-1185">Reference proteome</keyword>
<name>A0ABW4WWV5_9BACT</name>